<proteinExistence type="predicted"/>
<evidence type="ECO:0000313" key="4">
    <source>
        <dbReference type="EMBL" id="MUL27961.1"/>
    </source>
</evidence>
<feature type="domain" description="HTH tetR-type" evidence="3">
    <location>
        <begin position="12"/>
        <end position="72"/>
    </location>
</feature>
<dbReference type="PRINTS" id="PR00455">
    <property type="entry name" value="HTHTETR"/>
</dbReference>
<evidence type="ECO:0000256" key="1">
    <source>
        <dbReference type="ARBA" id="ARBA00023125"/>
    </source>
</evidence>
<reference evidence="4 5" key="1">
    <citation type="submission" date="2019-09" db="EMBL/GenBank/DDBJ databases">
        <title>Prevotella A2879 sp. nov., isolated from an abscess of a patient.</title>
        <authorList>
            <person name="Buhl M."/>
            <person name="Oberhettinger P."/>
        </authorList>
    </citation>
    <scope>NUCLEOTIDE SEQUENCE [LARGE SCALE GENOMIC DNA]</scope>
    <source>
        <strain evidence="4 5">A2879</strain>
    </source>
</reference>
<dbReference type="Gene3D" id="1.10.10.60">
    <property type="entry name" value="Homeodomain-like"/>
    <property type="match status" value="1"/>
</dbReference>
<dbReference type="InterPro" id="IPR050109">
    <property type="entry name" value="HTH-type_TetR-like_transc_reg"/>
</dbReference>
<protein>
    <submittedName>
        <fullName evidence="4">TetR/AcrR family transcriptional regulator</fullName>
    </submittedName>
</protein>
<evidence type="ECO:0000256" key="2">
    <source>
        <dbReference type="PROSITE-ProRule" id="PRU00335"/>
    </source>
</evidence>
<evidence type="ECO:0000313" key="5">
    <source>
        <dbReference type="Proteomes" id="UP000482295"/>
    </source>
</evidence>
<dbReference type="InterPro" id="IPR036271">
    <property type="entry name" value="Tet_transcr_reg_TetR-rel_C_sf"/>
</dbReference>
<dbReference type="PROSITE" id="PS50977">
    <property type="entry name" value="HTH_TETR_2"/>
    <property type="match status" value="1"/>
</dbReference>
<dbReference type="Gene3D" id="1.10.357.10">
    <property type="entry name" value="Tetracycline Repressor, domain 2"/>
    <property type="match status" value="1"/>
</dbReference>
<keyword evidence="1 2" id="KW-0238">DNA-binding</keyword>
<dbReference type="EMBL" id="VVIQ01000005">
    <property type="protein sequence ID" value="MUL27961.1"/>
    <property type="molecule type" value="Genomic_DNA"/>
</dbReference>
<evidence type="ECO:0000259" key="3">
    <source>
        <dbReference type="PROSITE" id="PS50977"/>
    </source>
</evidence>
<dbReference type="SUPFAM" id="SSF48498">
    <property type="entry name" value="Tetracyclin repressor-like, C-terminal domain"/>
    <property type="match status" value="1"/>
</dbReference>
<organism evidence="4 5">
    <name type="scientific">Prevotella vespertina</name>
    <dbReference type="NCBI Taxonomy" id="2608404"/>
    <lineage>
        <taxon>Bacteria</taxon>
        <taxon>Pseudomonadati</taxon>
        <taxon>Bacteroidota</taxon>
        <taxon>Bacteroidia</taxon>
        <taxon>Bacteroidales</taxon>
        <taxon>Prevotellaceae</taxon>
        <taxon>Prevotella</taxon>
    </lineage>
</organism>
<gene>
    <name evidence="4" type="ORF">F0475_06530</name>
</gene>
<accession>A0A7C9LS56</accession>
<sequence length="208" mass="24860">MQNTNNETVYRQKLKGKILKIAATLFHQHGIKQVKMDDIASDLKISKRTLYEIYETKEDLLFEVLQRRADIERQQVIEFDKPGMNVINIILEVYRERTSEFITINPLFFEDLQKYPNLLSYVRKLHENREAEMVDFIERGKNEGYFLEHVNYDIVRELSFASEQFVMNNCLFKKYDMKELSRIMIMLFVRGVCTDKGIKLLDQYFSES</sequence>
<name>A0A7C9LS56_9BACT</name>
<dbReference type="RefSeq" id="WP_155715966.1">
    <property type="nucleotide sequence ID" value="NZ_VVIQ01000005.1"/>
</dbReference>
<dbReference type="GO" id="GO:0003677">
    <property type="term" value="F:DNA binding"/>
    <property type="evidence" value="ECO:0007669"/>
    <property type="project" value="UniProtKB-UniRule"/>
</dbReference>
<feature type="DNA-binding region" description="H-T-H motif" evidence="2">
    <location>
        <begin position="35"/>
        <end position="54"/>
    </location>
</feature>
<dbReference type="Pfam" id="PF00440">
    <property type="entry name" value="TetR_N"/>
    <property type="match status" value="1"/>
</dbReference>
<dbReference type="PANTHER" id="PTHR30328">
    <property type="entry name" value="TRANSCRIPTIONAL REPRESSOR"/>
    <property type="match status" value="1"/>
</dbReference>
<keyword evidence="5" id="KW-1185">Reference proteome</keyword>
<dbReference type="Proteomes" id="UP000482295">
    <property type="component" value="Unassembled WGS sequence"/>
</dbReference>
<dbReference type="SUPFAM" id="SSF46689">
    <property type="entry name" value="Homeodomain-like"/>
    <property type="match status" value="1"/>
</dbReference>
<dbReference type="PANTHER" id="PTHR30328:SF54">
    <property type="entry name" value="HTH-TYPE TRANSCRIPTIONAL REPRESSOR SCO4008"/>
    <property type="match status" value="1"/>
</dbReference>
<dbReference type="InterPro" id="IPR001647">
    <property type="entry name" value="HTH_TetR"/>
</dbReference>
<comment type="caution">
    <text evidence="4">The sequence shown here is derived from an EMBL/GenBank/DDBJ whole genome shotgun (WGS) entry which is preliminary data.</text>
</comment>
<dbReference type="AlphaFoldDB" id="A0A7C9LS56"/>
<dbReference type="InterPro" id="IPR009057">
    <property type="entry name" value="Homeodomain-like_sf"/>
</dbReference>